<feature type="transmembrane region" description="Helical" evidence="8">
    <location>
        <begin position="479"/>
        <end position="500"/>
    </location>
</feature>
<feature type="transmembrane region" description="Helical" evidence="8">
    <location>
        <begin position="452"/>
        <end position="473"/>
    </location>
</feature>
<dbReference type="InterPro" id="IPR036259">
    <property type="entry name" value="MFS_trans_sf"/>
</dbReference>
<sequence>MATNEGKKNVEMTTTTTGKGSIVDATNIVSNRSLGSLASVGDMFGQQKQKLTGSAVFAIFVGAIAGLLFGFDQNVFNLIFDETAFRATMGMPPAVEQCGPAAGTEPLWVSNRIALIQALYPIGCAAASPFAGTMNDRFGRYKTLWVGMVIFFLGASLQTAANDWPMLMAGRVIAGMSVGILSSVVPVYIGELAPAHLRGGLGSLFQVGITFGAVFATVWCMILQSTIHGVNYVWRLETGMQLVIGLVMAVSMLFIPESPRFLAKNGQNEKARNVLRKLRGDAGEEVTEAEMKEIEVEVAMESKMTARVLDLFSKEVRFATMVALTIPIMQQFTGINVLMGFSASIFNSMCLNGNTVTLVQNIVNLLATCTVVLYFSDRVGRKSMLILTSAFIFVIWVIGCSLLWTLEITKSVAYGIAVLNAIYVATFALAWGPNGWVIPNEVLPLRLRGLGCGFATFNNWIFNFIVSYTAPIAQNRIGFAGNMMIYAVLMLLSCPLLFFLMPETKGVPLEEMEEKFNVPLKTYVKNNATDLRRRRAPEAEEPEQPAV</sequence>
<dbReference type="PANTHER" id="PTHR48022:SF2">
    <property type="entry name" value="PLASTIDIC GLUCOSE TRANSPORTER 4"/>
    <property type="match status" value="1"/>
</dbReference>
<dbReference type="InterPro" id="IPR003663">
    <property type="entry name" value="Sugar/inositol_transpt"/>
</dbReference>
<comment type="subcellular location">
    <subcellularLocation>
        <location evidence="1">Membrane</location>
        <topology evidence="1">Multi-pass membrane protein</topology>
    </subcellularLocation>
</comment>
<accession>A0AAX4PI05</accession>
<comment type="similarity">
    <text evidence="2 7">Belongs to the major facilitator superfamily. Sugar transporter (TC 2.A.1.1) family.</text>
</comment>
<feature type="transmembrane region" description="Helical" evidence="8">
    <location>
        <begin position="239"/>
        <end position="255"/>
    </location>
</feature>
<evidence type="ECO:0000256" key="3">
    <source>
        <dbReference type="ARBA" id="ARBA00022448"/>
    </source>
</evidence>
<dbReference type="PRINTS" id="PR00171">
    <property type="entry name" value="SUGRTRNSPORT"/>
</dbReference>
<dbReference type="Proteomes" id="UP001472866">
    <property type="component" value="Chromosome 13"/>
</dbReference>
<evidence type="ECO:0000256" key="5">
    <source>
        <dbReference type="ARBA" id="ARBA00022989"/>
    </source>
</evidence>
<dbReference type="PROSITE" id="PS00216">
    <property type="entry name" value="SUGAR_TRANSPORT_1"/>
    <property type="match status" value="1"/>
</dbReference>
<dbReference type="NCBIfam" id="TIGR00879">
    <property type="entry name" value="SP"/>
    <property type="match status" value="1"/>
</dbReference>
<dbReference type="PANTHER" id="PTHR48022">
    <property type="entry name" value="PLASTIDIC GLUCOSE TRANSPORTER 4"/>
    <property type="match status" value="1"/>
</dbReference>
<feature type="transmembrane region" description="Helical" evidence="8">
    <location>
        <begin position="113"/>
        <end position="131"/>
    </location>
</feature>
<dbReference type="InterPro" id="IPR020846">
    <property type="entry name" value="MFS_dom"/>
</dbReference>
<reference evidence="10 11" key="1">
    <citation type="submission" date="2024-03" db="EMBL/GenBank/DDBJ databases">
        <title>Complete genome sequence of the green alga Chloropicon roscoffensis RCC1871.</title>
        <authorList>
            <person name="Lemieux C."/>
            <person name="Pombert J.-F."/>
            <person name="Otis C."/>
            <person name="Turmel M."/>
        </authorList>
    </citation>
    <scope>NUCLEOTIDE SEQUENCE [LARGE SCALE GENOMIC DNA]</scope>
    <source>
        <strain evidence="10 11">RCC1871</strain>
    </source>
</reference>
<evidence type="ECO:0000256" key="6">
    <source>
        <dbReference type="ARBA" id="ARBA00023136"/>
    </source>
</evidence>
<feature type="transmembrane region" description="Helical" evidence="8">
    <location>
        <begin position="321"/>
        <end position="346"/>
    </location>
</feature>
<dbReference type="Pfam" id="PF00083">
    <property type="entry name" value="Sugar_tr"/>
    <property type="match status" value="1"/>
</dbReference>
<evidence type="ECO:0000256" key="4">
    <source>
        <dbReference type="ARBA" id="ARBA00022692"/>
    </source>
</evidence>
<protein>
    <submittedName>
        <fullName evidence="10">MFS general substrate transporter</fullName>
    </submittedName>
</protein>
<dbReference type="PROSITE" id="PS00217">
    <property type="entry name" value="SUGAR_TRANSPORT_2"/>
    <property type="match status" value="1"/>
</dbReference>
<keyword evidence="4 8" id="KW-0812">Transmembrane</keyword>
<dbReference type="GO" id="GO:0005351">
    <property type="term" value="F:carbohydrate:proton symporter activity"/>
    <property type="evidence" value="ECO:0007669"/>
    <property type="project" value="TreeGrafter"/>
</dbReference>
<evidence type="ECO:0000259" key="9">
    <source>
        <dbReference type="PROSITE" id="PS50850"/>
    </source>
</evidence>
<dbReference type="InterPro" id="IPR005829">
    <property type="entry name" value="Sugar_transporter_CS"/>
</dbReference>
<evidence type="ECO:0000256" key="8">
    <source>
        <dbReference type="SAM" id="Phobius"/>
    </source>
</evidence>
<dbReference type="SUPFAM" id="SSF103473">
    <property type="entry name" value="MFS general substrate transporter"/>
    <property type="match status" value="1"/>
</dbReference>
<evidence type="ECO:0000313" key="11">
    <source>
        <dbReference type="Proteomes" id="UP001472866"/>
    </source>
</evidence>
<dbReference type="InterPro" id="IPR005828">
    <property type="entry name" value="MFS_sugar_transport-like"/>
</dbReference>
<dbReference type="AlphaFoldDB" id="A0AAX4PI05"/>
<dbReference type="FunFam" id="1.20.1250.20:FF:000134">
    <property type="entry name" value="MFS sugar transporter protein"/>
    <property type="match status" value="1"/>
</dbReference>
<dbReference type="InterPro" id="IPR050360">
    <property type="entry name" value="MFS_Sugar_Transporters"/>
</dbReference>
<evidence type="ECO:0000313" key="10">
    <source>
        <dbReference type="EMBL" id="WZN65888.1"/>
    </source>
</evidence>
<organism evidence="10 11">
    <name type="scientific">Chloropicon roscoffensis</name>
    <dbReference type="NCBI Taxonomy" id="1461544"/>
    <lineage>
        <taxon>Eukaryota</taxon>
        <taxon>Viridiplantae</taxon>
        <taxon>Chlorophyta</taxon>
        <taxon>Chloropicophyceae</taxon>
        <taxon>Chloropicales</taxon>
        <taxon>Chloropicaceae</taxon>
        <taxon>Chloropicon</taxon>
    </lineage>
</organism>
<feature type="domain" description="Major facilitator superfamily (MFS) profile" evidence="9">
    <location>
        <begin position="58"/>
        <end position="505"/>
    </location>
</feature>
<evidence type="ECO:0000256" key="2">
    <source>
        <dbReference type="ARBA" id="ARBA00010992"/>
    </source>
</evidence>
<feature type="transmembrane region" description="Helical" evidence="8">
    <location>
        <begin position="143"/>
        <end position="161"/>
    </location>
</feature>
<keyword evidence="6 8" id="KW-0472">Membrane</keyword>
<feature type="transmembrane region" description="Helical" evidence="8">
    <location>
        <begin position="51"/>
        <end position="71"/>
    </location>
</feature>
<dbReference type="PROSITE" id="PS50850">
    <property type="entry name" value="MFS"/>
    <property type="match status" value="1"/>
</dbReference>
<keyword evidence="5 8" id="KW-1133">Transmembrane helix</keyword>
<feature type="transmembrane region" description="Helical" evidence="8">
    <location>
        <begin position="167"/>
        <end position="189"/>
    </location>
</feature>
<feature type="transmembrane region" description="Helical" evidence="8">
    <location>
        <begin position="201"/>
        <end position="227"/>
    </location>
</feature>
<evidence type="ECO:0000256" key="7">
    <source>
        <dbReference type="RuleBase" id="RU003346"/>
    </source>
</evidence>
<dbReference type="EMBL" id="CP151513">
    <property type="protein sequence ID" value="WZN65888.1"/>
    <property type="molecule type" value="Genomic_DNA"/>
</dbReference>
<proteinExistence type="inferred from homology"/>
<name>A0AAX4PI05_9CHLO</name>
<keyword evidence="11" id="KW-1185">Reference proteome</keyword>
<keyword evidence="3 7" id="KW-0813">Transport</keyword>
<dbReference type="GO" id="GO:0016020">
    <property type="term" value="C:membrane"/>
    <property type="evidence" value="ECO:0007669"/>
    <property type="project" value="UniProtKB-SubCell"/>
</dbReference>
<feature type="transmembrane region" description="Helical" evidence="8">
    <location>
        <begin position="412"/>
        <end position="431"/>
    </location>
</feature>
<evidence type="ECO:0000256" key="1">
    <source>
        <dbReference type="ARBA" id="ARBA00004141"/>
    </source>
</evidence>
<feature type="transmembrane region" description="Helical" evidence="8">
    <location>
        <begin position="358"/>
        <end position="376"/>
    </location>
</feature>
<gene>
    <name evidence="10" type="ORF">HKI87_13g74500</name>
</gene>
<feature type="transmembrane region" description="Helical" evidence="8">
    <location>
        <begin position="383"/>
        <end position="406"/>
    </location>
</feature>
<dbReference type="Gene3D" id="1.20.1250.20">
    <property type="entry name" value="MFS general substrate transporter like domains"/>
    <property type="match status" value="1"/>
</dbReference>